<evidence type="ECO:0000313" key="1">
    <source>
        <dbReference type="EMBL" id="UXZ04450.1"/>
    </source>
</evidence>
<dbReference type="RefSeq" id="WP_263075933.1">
    <property type="nucleotide sequence ID" value="NZ_CP089977.1"/>
</dbReference>
<organism evidence="1 2">
    <name type="scientific">Moraxella nasicaprae</name>
    <dbReference type="NCBI Taxonomy" id="2904122"/>
    <lineage>
        <taxon>Bacteria</taxon>
        <taxon>Pseudomonadati</taxon>
        <taxon>Pseudomonadota</taxon>
        <taxon>Gammaproteobacteria</taxon>
        <taxon>Moraxellales</taxon>
        <taxon>Moraxellaceae</taxon>
        <taxon>Moraxella</taxon>
    </lineage>
</organism>
<reference evidence="1" key="1">
    <citation type="submission" date="2021-12" db="EMBL/GenBank/DDBJ databases">
        <title>taxonomy of Moraxella sp. ZY201224.</title>
        <authorList>
            <person name="Li F."/>
        </authorList>
    </citation>
    <scope>NUCLEOTIDE SEQUENCE</scope>
    <source>
        <strain evidence="1">ZY201224</strain>
    </source>
</reference>
<keyword evidence="2" id="KW-1185">Reference proteome</keyword>
<dbReference type="EMBL" id="CP089977">
    <property type="protein sequence ID" value="UXZ04450.1"/>
    <property type="molecule type" value="Genomic_DNA"/>
</dbReference>
<name>A0ABY6F2X6_9GAMM</name>
<sequence length="50" mass="5409">MGVALPFGDGMLGHRSGDDWLIPTAKSMILTICDCVWHGACHFFASKCIV</sequence>
<proteinExistence type="predicted"/>
<dbReference type="Proteomes" id="UP001063782">
    <property type="component" value="Chromosome"/>
</dbReference>
<protein>
    <submittedName>
        <fullName evidence="1">Uncharacterized protein</fullName>
    </submittedName>
</protein>
<gene>
    <name evidence="1" type="ORF">LU297_07605</name>
</gene>
<accession>A0ABY6F2X6</accession>
<evidence type="ECO:0000313" key="2">
    <source>
        <dbReference type="Proteomes" id="UP001063782"/>
    </source>
</evidence>